<reference evidence="3" key="1">
    <citation type="journal article" date="2019" name="Int. J. Syst. Evol. Microbiol.">
        <title>The Global Catalogue of Microorganisms (GCM) 10K type strain sequencing project: providing services to taxonomists for standard genome sequencing and annotation.</title>
        <authorList>
            <consortium name="The Broad Institute Genomics Platform"/>
            <consortium name="The Broad Institute Genome Sequencing Center for Infectious Disease"/>
            <person name="Wu L."/>
            <person name="Ma J."/>
        </authorList>
    </citation>
    <scope>NUCLEOTIDE SEQUENCE [LARGE SCALE GENOMIC DNA]</scope>
    <source>
        <strain evidence="3">JCM 16902</strain>
    </source>
</reference>
<gene>
    <name evidence="2" type="ORF">GCM10022223_05110</name>
</gene>
<accession>A0ABP6YWV9</accession>
<evidence type="ECO:0000256" key="1">
    <source>
        <dbReference type="SAM" id="MobiDB-lite"/>
    </source>
</evidence>
<evidence type="ECO:0000313" key="2">
    <source>
        <dbReference type="EMBL" id="GAA3593222.1"/>
    </source>
</evidence>
<dbReference type="Proteomes" id="UP001501074">
    <property type="component" value="Unassembled WGS sequence"/>
</dbReference>
<comment type="caution">
    <text evidence="2">The sequence shown here is derived from an EMBL/GenBank/DDBJ whole genome shotgun (WGS) entry which is preliminary data.</text>
</comment>
<name>A0ABP6YWV9_9ACTN</name>
<sequence>MAGPGRDRNAADVRPRPMRLLTRQAPRMRRPIGGSAPEIAVRELLYDRAQV</sequence>
<dbReference type="EMBL" id="BAAAZO010000001">
    <property type="protein sequence ID" value="GAA3593222.1"/>
    <property type="molecule type" value="Genomic_DNA"/>
</dbReference>
<proteinExistence type="predicted"/>
<feature type="compositionally biased region" description="Basic and acidic residues" evidence="1">
    <location>
        <begin position="1"/>
        <end position="15"/>
    </location>
</feature>
<organism evidence="2 3">
    <name type="scientific">Kineosporia mesophila</name>
    <dbReference type="NCBI Taxonomy" id="566012"/>
    <lineage>
        <taxon>Bacteria</taxon>
        <taxon>Bacillati</taxon>
        <taxon>Actinomycetota</taxon>
        <taxon>Actinomycetes</taxon>
        <taxon>Kineosporiales</taxon>
        <taxon>Kineosporiaceae</taxon>
        <taxon>Kineosporia</taxon>
    </lineage>
</organism>
<feature type="region of interest" description="Disordered" evidence="1">
    <location>
        <begin position="1"/>
        <end position="34"/>
    </location>
</feature>
<keyword evidence="3" id="KW-1185">Reference proteome</keyword>
<protein>
    <submittedName>
        <fullName evidence="2">Uncharacterized protein</fullName>
    </submittedName>
</protein>
<evidence type="ECO:0000313" key="3">
    <source>
        <dbReference type="Proteomes" id="UP001501074"/>
    </source>
</evidence>